<dbReference type="OrthoDB" id="6214513at2759"/>
<keyword evidence="3" id="KW-1185">Reference proteome</keyword>
<organism evidence="2 3">
    <name type="scientific">Dreissena polymorpha</name>
    <name type="common">Zebra mussel</name>
    <name type="synonym">Mytilus polymorpha</name>
    <dbReference type="NCBI Taxonomy" id="45954"/>
    <lineage>
        <taxon>Eukaryota</taxon>
        <taxon>Metazoa</taxon>
        <taxon>Spiralia</taxon>
        <taxon>Lophotrochozoa</taxon>
        <taxon>Mollusca</taxon>
        <taxon>Bivalvia</taxon>
        <taxon>Autobranchia</taxon>
        <taxon>Heteroconchia</taxon>
        <taxon>Euheterodonta</taxon>
        <taxon>Imparidentia</taxon>
        <taxon>Neoheterodontei</taxon>
        <taxon>Myida</taxon>
        <taxon>Dreissenoidea</taxon>
        <taxon>Dreissenidae</taxon>
        <taxon>Dreissena</taxon>
    </lineage>
</organism>
<reference evidence="2" key="2">
    <citation type="submission" date="2020-11" db="EMBL/GenBank/DDBJ databases">
        <authorList>
            <person name="McCartney M.A."/>
            <person name="Auch B."/>
            <person name="Kono T."/>
            <person name="Mallez S."/>
            <person name="Becker A."/>
            <person name="Gohl D.M."/>
            <person name="Silverstein K.A.T."/>
            <person name="Koren S."/>
            <person name="Bechman K.B."/>
            <person name="Herman A."/>
            <person name="Abrahante J.E."/>
            <person name="Garbe J."/>
        </authorList>
    </citation>
    <scope>NUCLEOTIDE SEQUENCE</scope>
    <source>
        <strain evidence="2">Duluth1</strain>
        <tissue evidence="2">Whole animal</tissue>
    </source>
</reference>
<proteinExistence type="predicted"/>
<accession>A0A9D4KKJ4</accession>
<protein>
    <submittedName>
        <fullName evidence="2">Uncharacterized protein</fullName>
    </submittedName>
</protein>
<feature type="compositionally biased region" description="Acidic residues" evidence="1">
    <location>
        <begin position="83"/>
        <end position="94"/>
    </location>
</feature>
<feature type="region of interest" description="Disordered" evidence="1">
    <location>
        <begin position="73"/>
        <end position="187"/>
    </location>
</feature>
<feature type="compositionally biased region" description="Basic and acidic residues" evidence="1">
    <location>
        <begin position="113"/>
        <end position="138"/>
    </location>
</feature>
<evidence type="ECO:0000313" key="3">
    <source>
        <dbReference type="Proteomes" id="UP000828390"/>
    </source>
</evidence>
<dbReference type="AlphaFoldDB" id="A0A9D4KKJ4"/>
<feature type="compositionally biased region" description="Low complexity" evidence="1">
    <location>
        <begin position="139"/>
        <end position="148"/>
    </location>
</feature>
<dbReference type="Proteomes" id="UP000828390">
    <property type="component" value="Unassembled WGS sequence"/>
</dbReference>
<reference evidence="2" key="1">
    <citation type="journal article" date="2019" name="bioRxiv">
        <title>The Genome of the Zebra Mussel, Dreissena polymorpha: A Resource for Invasive Species Research.</title>
        <authorList>
            <person name="McCartney M.A."/>
            <person name="Auch B."/>
            <person name="Kono T."/>
            <person name="Mallez S."/>
            <person name="Zhang Y."/>
            <person name="Obille A."/>
            <person name="Becker A."/>
            <person name="Abrahante J.E."/>
            <person name="Garbe J."/>
            <person name="Badalamenti J.P."/>
            <person name="Herman A."/>
            <person name="Mangelson H."/>
            <person name="Liachko I."/>
            <person name="Sullivan S."/>
            <person name="Sone E.D."/>
            <person name="Koren S."/>
            <person name="Silverstein K.A.T."/>
            <person name="Beckman K.B."/>
            <person name="Gohl D.M."/>
        </authorList>
    </citation>
    <scope>NUCLEOTIDE SEQUENCE</scope>
    <source>
        <strain evidence="2">Duluth1</strain>
        <tissue evidence="2">Whole animal</tissue>
    </source>
</reference>
<comment type="caution">
    <text evidence="2">The sequence shown here is derived from an EMBL/GenBank/DDBJ whole genome shotgun (WGS) entry which is preliminary data.</text>
</comment>
<feature type="compositionally biased region" description="Polar residues" evidence="1">
    <location>
        <begin position="95"/>
        <end position="104"/>
    </location>
</feature>
<dbReference type="EMBL" id="JAIWYP010000004">
    <property type="protein sequence ID" value="KAH3841174.1"/>
    <property type="molecule type" value="Genomic_DNA"/>
</dbReference>
<evidence type="ECO:0000256" key="1">
    <source>
        <dbReference type="SAM" id="MobiDB-lite"/>
    </source>
</evidence>
<evidence type="ECO:0000313" key="2">
    <source>
        <dbReference type="EMBL" id="KAH3841174.1"/>
    </source>
</evidence>
<feature type="compositionally biased region" description="Basic and acidic residues" evidence="1">
    <location>
        <begin position="152"/>
        <end position="187"/>
    </location>
</feature>
<name>A0A9D4KKJ4_DREPO</name>
<sequence length="228" mass="26038">MNTVYCWFDWDDNTTTVNSINIIKEPRKPWMEYKTGEKVLAKLPQFGLWRGVIVEISESKKDLVQKMTTRQKNAAALVSNDDVQNEADDDDNGTNEDNLAQKITSDFGVLKNKIPEENKRKPKRKIMDDFVESEEHVSTKTGKSTSKGKVTKVKDTARIGEEKPGKEKTEKKKTDKEEVIKERKEKENSRMATMTNCASFILDTIACSQTQTLDKAVRRKVIGDMRSL</sequence>
<gene>
    <name evidence="2" type="ORF">DPMN_114632</name>
</gene>